<accession>A0A8T0RUV9</accession>
<proteinExistence type="inferred from homology"/>
<feature type="compositionally biased region" description="Low complexity" evidence="7">
    <location>
        <begin position="407"/>
        <end position="426"/>
    </location>
</feature>
<keyword evidence="1" id="KW-0808">Transferase</keyword>
<dbReference type="EMBL" id="CM029046">
    <property type="protein sequence ID" value="KAG2589250.1"/>
    <property type="molecule type" value="Genomic_DNA"/>
</dbReference>
<keyword evidence="10" id="KW-1185">Reference proteome</keyword>
<comment type="similarity">
    <text evidence="6">Belongs to the protein kinase superfamily.</text>
</comment>
<dbReference type="InterPro" id="IPR000719">
    <property type="entry name" value="Prot_kinase_dom"/>
</dbReference>
<sequence length="485" mass="50198">MPMSCSCIYTAQHIHQGRQCKTAEATTTKNKKATREARNRSLGSPFSLRRRTRMGVIGEWGRGPVIGRGASATVSIATDRRTGQVFAVKSVEMARAGALRHEQSVLSALSSPYVVSCLGSAVSSDGGGGAASMDLFLEYAPGGSLADEIKRRGGRCDEAVIRWRARDVLRGLAYVHAAGVAHCDVKARNVLLGGDGRAMLADFGCARWAAAEGAFRGGTPAFMSPEAARGEAQGAAADVWALGCTVIEMATGAAPWRWIADPVAALRHVAWYGEVPRAPAWLSRDGKDFLSRCLVRDPAARWTAEQLLAHPFVASASCCEAAAAADTAAPPARWVSPKSVLDNPQGFWEEEEEDVDDDENCSGSDALTAGTGTTAAYRVGALAGDADDWTWSGETWITVTTSSSRNDGAAAASSGGSEADAAAGSGAEASEASAGVGDDAAGGVANLRHCNSNCNHAISGSKPVTASAPVAIRQSSVVITANRGG</sequence>
<dbReference type="PROSITE" id="PS00108">
    <property type="entry name" value="PROTEIN_KINASE_ST"/>
    <property type="match status" value="1"/>
</dbReference>
<keyword evidence="2 5" id="KW-0547">Nucleotide-binding</keyword>
<dbReference type="Pfam" id="PF00069">
    <property type="entry name" value="Pkinase"/>
    <property type="match status" value="1"/>
</dbReference>
<dbReference type="GO" id="GO:0004674">
    <property type="term" value="F:protein serine/threonine kinase activity"/>
    <property type="evidence" value="ECO:0007669"/>
    <property type="project" value="UniProtKB-KW"/>
</dbReference>
<keyword evidence="4 5" id="KW-0067">ATP-binding</keyword>
<protein>
    <recommendedName>
        <fullName evidence="8">Protein kinase domain-containing protein</fullName>
    </recommendedName>
</protein>
<dbReference type="CDD" id="cd06606">
    <property type="entry name" value="STKc_MAPKKK"/>
    <property type="match status" value="1"/>
</dbReference>
<dbReference type="GO" id="GO:0005524">
    <property type="term" value="F:ATP binding"/>
    <property type="evidence" value="ECO:0007669"/>
    <property type="project" value="UniProtKB-UniRule"/>
</dbReference>
<evidence type="ECO:0000256" key="1">
    <source>
        <dbReference type="ARBA" id="ARBA00022679"/>
    </source>
</evidence>
<evidence type="ECO:0000256" key="2">
    <source>
        <dbReference type="ARBA" id="ARBA00022741"/>
    </source>
</evidence>
<dbReference type="Gene3D" id="1.10.510.10">
    <property type="entry name" value="Transferase(Phosphotransferase) domain 1"/>
    <property type="match status" value="1"/>
</dbReference>
<feature type="region of interest" description="Disordered" evidence="7">
    <location>
        <begin position="22"/>
        <end position="44"/>
    </location>
</feature>
<evidence type="ECO:0000259" key="8">
    <source>
        <dbReference type="PROSITE" id="PS50011"/>
    </source>
</evidence>
<evidence type="ECO:0000313" key="10">
    <source>
        <dbReference type="Proteomes" id="UP000823388"/>
    </source>
</evidence>
<evidence type="ECO:0000313" key="9">
    <source>
        <dbReference type="EMBL" id="KAG2589250.1"/>
    </source>
</evidence>
<comment type="caution">
    <text evidence="9">The sequence shown here is derived from an EMBL/GenBank/DDBJ whole genome shotgun (WGS) entry which is preliminary data.</text>
</comment>
<evidence type="ECO:0000256" key="7">
    <source>
        <dbReference type="SAM" id="MobiDB-lite"/>
    </source>
</evidence>
<dbReference type="FunFam" id="1.10.510.10:FF:000466">
    <property type="entry name" value="MAP kinase kinase kinase18"/>
    <property type="match status" value="1"/>
</dbReference>
<dbReference type="GO" id="GO:0007165">
    <property type="term" value="P:signal transduction"/>
    <property type="evidence" value="ECO:0007669"/>
    <property type="project" value="TreeGrafter"/>
</dbReference>
<reference evidence="9" key="1">
    <citation type="submission" date="2020-05" db="EMBL/GenBank/DDBJ databases">
        <title>WGS assembly of Panicum virgatum.</title>
        <authorList>
            <person name="Lovell J.T."/>
            <person name="Jenkins J."/>
            <person name="Shu S."/>
            <person name="Juenger T.E."/>
            <person name="Schmutz J."/>
        </authorList>
    </citation>
    <scope>NUCLEOTIDE SEQUENCE</scope>
    <source>
        <strain evidence="9">AP13</strain>
    </source>
</reference>
<name>A0A8T0RUV9_PANVG</name>
<dbReference type="PANTHER" id="PTHR48011:SF4">
    <property type="entry name" value="MITOGEN-ACTIVATED PROTEIN KINASE KINASE KINASE 19"/>
    <property type="match status" value="1"/>
</dbReference>
<evidence type="ECO:0000256" key="5">
    <source>
        <dbReference type="PROSITE-ProRule" id="PRU10141"/>
    </source>
</evidence>
<dbReference type="PANTHER" id="PTHR48011">
    <property type="entry name" value="CCR4-NOT TRANSCRIPTIONAL COMPLEX SUBUNIT CAF120-RELATED"/>
    <property type="match status" value="1"/>
</dbReference>
<feature type="binding site" evidence="5">
    <location>
        <position position="89"/>
    </location>
    <ligand>
        <name>ATP</name>
        <dbReference type="ChEBI" id="CHEBI:30616"/>
    </ligand>
</feature>
<keyword evidence="3" id="KW-0418">Kinase</keyword>
<dbReference type="SMART" id="SM00220">
    <property type="entry name" value="S_TKc"/>
    <property type="match status" value="1"/>
</dbReference>
<feature type="domain" description="Protein kinase" evidence="8">
    <location>
        <begin position="60"/>
        <end position="313"/>
    </location>
</feature>
<feature type="region of interest" description="Disordered" evidence="7">
    <location>
        <begin position="405"/>
        <end position="426"/>
    </location>
</feature>
<dbReference type="InterPro" id="IPR008271">
    <property type="entry name" value="Ser/Thr_kinase_AS"/>
</dbReference>
<evidence type="ECO:0000256" key="4">
    <source>
        <dbReference type="ARBA" id="ARBA00022840"/>
    </source>
</evidence>
<dbReference type="AlphaFoldDB" id="A0A8T0RUV9"/>
<evidence type="ECO:0000256" key="6">
    <source>
        <dbReference type="RuleBase" id="RU000304"/>
    </source>
</evidence>
<gene>
    <name evidence="9" type="ORF">PVAP13_5NG327300</name>
</gene>
<dbReference type="InterPro" id="IPR011009">
    <property type="entry name" value="Kinase-like_dom_sf"/>
</dbReference>
<dbReference type="PROSITE" id="PS50011">
    <property type="entry name" value="PROTEIN_KINASE_DOM"/>
    <property type="match status" value="1"/>
</dbReference>
<dbReference type="OrthoDB" id="275301at2759"/>
<keyword evidence="6" id="KW-0723">Serine/threonine-protein kinase</keyword>
<dbReference type="SUPFAM" id="SSF56112">
    <property type="entry name" value="Protein kinase-like (PK-like)"/>
    <property type="match status" value="1"/>
</dbReference>
<organism evidence="9 10">
    <name type="scientific">Panicum virgatum</name>
    <name type="common">Blackwell switchgrass</name>
    <dbReference type="NCBI Taxonomy" id="38727"/>
    <lineage>
        <taxon>Eukaryota</taxon>
        <taxon>Viridiplantae</taxon>
        <taxon>Streptophyta</taxon>
        <taxon>Embryophyta</taxon>
        <taxon>Tracheophyta</taxon>
        <taxon>Spermatophyta</taxon>
        <taxon>Magnoliopsida</taxon>
        <taxon>Liliopsida</taxon>
        <taxon>Poales</taxon>
        <taxon>Poaceae</taxon>
        <taxon>PACMAD clade</taxon>
        <taxon>Panicoideae</taxon>
        <taxon>Panicodae</taxon>
        <taxon>Paniceae</taxon>
        <taxon>Panicinae</taxon>
        <taxon>Panicum</taxon>
        <taxon>Panicum sect. Hiantes</taxon>
    </lineage>
</organism>
<dbReference type="InterPro" id="IPR017441">
    <property type="entry name" value="Protein_kinase_ATP_BS"/>
</dbReference>
<dbReference type="InterPro" id="IPR052751">
    <property type="entry name" value="Plant_MAPKKK"/>
</dbReference>
<dbReference type="PROSITE" id="PS00107">
    <property type="entry name" value="PROTEIN_KINASE_ATP"/>
    <property type="match status" value="1"/>
</dbReference>
<dbReference type="Proteomes" id="UP000823388">
    <property type="component" value="Chromosome 5N"/>
</dbReference>
<evidence type="ECO:0000256" key="3">
    <source>
        <dbReference type="ARBA" id="ARBA00022777"/>
    </source>
</evidence>